<protein>
    <submittedName>
        <fullName evidence="2">Uncharacterized protein</fullName>
    </submittedName>
</protein>
<sequence>MWDATMAPPPPEPPDVSRRAV</sequence>
<dbReference type="EMBL" id="LXQA010182909">
    <property type="protein sequence ID" value="MCI30884.1"/>
    <property type="molecule type" value="Genomic_DNA"/>
</dbReference>
<accession>A0A392R449</accession>
<name>A0A392R449_9FABA</name>
<feature type="region of interest" description="Disordered" evidence="1">
    <location>
        <begin position="1"/>
        <end position="21"/>
    </location>
</feature>
<feature type="non-terminal residue" evidence="2">
    <location>
        <position position="21"/>
    </location>
</feature>
<reference evidence="2 3" key="1">
    <citation type="journal article" date="2018" name="Front. Plant Sci.">
        <title>Red Clover (Trifolium pratense) and Zigzag Clover (T. medium) - A Picture of Genomic Similarities and Differences.</title>
        <authorList>
            <person name="Dluhosova J."/>
            <person name="Istvanek J."/>
            <person name="Nedelnik J."/>
            <person name="Repkova J."/>
        </authorList>
    </citation>
    <scope>NUCLEOTIDE SEQUENCE [LARGE SCALE GENOMIC DNA]</scope>
    <source>
        <strain evidence="3">cv. 10/8</strain>
        <tissue evidence="2">Leaf</tissue>
    </source>
</reference>
<evidence type="ECO:0000256" key="1">
    <source>
        <dbReference type="SAM" id="MobiDB-lite"/>
    </source>
</evidence>
<dbReference type="AlphaFoldDB" id="A0A392R449"/>
<evidence type="ECO:0000313" key="2">
    <source>
        <dbReference type="EMBL" id="MCI30884.1"/>
    </source>
</evidence>
<keyword evidence="3" id="KW-1185">Reference proteome</keyword>
<comment type="caution">
    <text evidence="2">The sequence shown here is derived from an EMBL/GenBank/DDBJ whole genome shotgun (WGS) entry which is preliminary data.</text>
</comment>
<proteinExistence type="predicted"/>
<dbReference type="Proteomes" id="UP000265520">
    <property type="component" value="Unassembled WGS sequence"/>
</dbReference>
<evidence type="ECO:0000313" key="3">
    <source>
        <dbReference type="Proteomes" id="UP000265520"/>
    </source>
</evidence>
<organism evidence="2 3">
    <name type="scientific">Trifolium medium</name>
    <dbReference type="NCBI Taxonomy" id="97028"/>
    <lineage>
        <taxon>Eukaryota</taxon>
        <taxon>Viridiplantae</taxon>
        <taxon>Streptophyta</taxon>
        <taxon>Embryophyta</taxon>
        <taxon>Tracheophyta</taxon>
        <taxon>Spermatophyta</taxon>
        <taxon>Magnoliopsida</taxon>
        <taxon>eudicotyledons</taxon>
        <taxon>Gunneridae</taxon>
        <taxon>Pentapetalae</taxon>
        <taxon>rosids</taxon>
        <taxon>fabids</taxon>
        <taxon>Fabales</taxon>
        <taxon>Fabaceae</taxon>
        <taxon>Papilionoideae</taxon>
        <taxon>50 kb inversion clade</taxon>
        <taxon>NPAAA clade</taxon>
        <taxon>Hologalegina</taxon>
        <taxon>IRL clade</taxon>
        <taxon>Trifolieae</taxon>
        <taxon>Trifolium</taxon>
    </lineage>
</organism>